<dbReference type="OrthoDB" id="9804785at2"/>
<dbReference type="PROSITE" id="PS00662">
    <property type="entry name" value="T2SP_E"/>
    <property type="match status" value="1"/>
</dbReference>
<evidence type="ECO:0000313" key="5">
    <source>
        <dbReference type="EMBL" id="CDG47263.1"/>
    </source>
</evidence>
<dbReference type="SUPFAM" id="SSF52540">
    <property type="entry name" value="P-loop containing nucleoside triphosphate hydrolases"/>
    <property type="match status" value="1"/>
</dbReference>
<evidence type="ECO:0000256" key="2">
    <source>
        <dbReference type="ARBA" id="ARBA00022741"/>
    </source>
</evidence>
<evidence type="ECO:0000256" key="1">
    <source>
        <dbReference type="ARBA" id="ARBA00006611"/>
    </source>
</evidence>
<dbReference type="InterPro" id="IPR037257">
    <property type="entry name" value="T2SS_E_N_sf"/>
</dbReference>
<dbReference type="PANTHER" id="PTHR30258:SF1">
    <property type="entry name" value="PROTEIN TRANSPORT PROTEIN HOFB HOMOLOG"/>
    <property type="match status" value="1"/>
</dbReference>
<dbReference type="InterPro" id="IPR001482">
    <property type="entry name" value="T2SS/T4SS_dom"/>
</dbReference>
<keyword evidence="2" id="KW-0547">Nucleotide-binding</keyword>
<gene>
    <name evidence="5" type="primary">hofB</name>
    <name evidence="5" type="ORF">SCTVLC_0503</name>
</gene>
<dbReference type="NCBIfam" id="NF007755">
    <property type="entry name" value="PRK10436.1"/>
    <property type="match status" value="1"/>
</dbReference>
<dbReference type="SUPFAM" id="SSF160246">
    <property type="entry name" value="EspE N-terminal domain-like"/>
    <property type="match status" value="1"/>
</dbReference>
<evidence type="ECO:0000256" key="3">
    <source>
        <dbReference type="ARBA" id="ARBA00022840"/>
    </source>
</evidence>
<dbReference type="Gene3D" id="3.40.50.300">
    <property type="entry name" value="P-loop containing nucleotide triphosphate hydrolases"/>
    <property type="match status" value="1"/>
</dbReference>
<evidence type="ECO:0000259" key="4">
    <source>
        <dbReference type="PROSITE" id="PS00662"/>
    </source>
</evidence>
<dbReference type="PANTHER" id="PTHR30258">
    <property type="entry name" value="TYPE II SECRETION SYSTEM PROTEIN GSPE-RELATED"/>
    <property type="match status" value="1"/>
</dbReference>
<reference evidence="5" key="2">
    <citation type="journal article" date="2014" name="Genome Biol. Evol.">
        <title>Settling down: the genome of Serratia symbiotica from the aphid Cinara tujafilina zooms in on the process of accommodation to a cooperative intracellular life.</title>
        <authorList>
            <person name="Manzano-Marin A."/>
            <person name="Latorre A."/>
        </authorList>
    </citation>
    <scope>NUCLEOTIDE SEQUENCE</scope>
    <source>
        <strain evidence="5">SCt-VLC</strain>
    </source>
</reference>
<dbReference type="AlphaFoldDB" id="A0A068RA75"/>
<accession>A0A068RA75</accession>
<keyword evidence="3" id="KW-0067">ATP-binding</keyword>
<organism evidence="5">
    <name type="scientific">Serratia symbiotica SCt-VLC</name>
    <dbReference type="NCBI Taxonomy" id="1347341"/>
    <lineage>
        <taxon>Bacteria</taxon>
        <taxon>Pseudomonadati</taxon>
        <taxon>Pseudomonadota</taxon>
        <taxon>Gammaproteobacteria</taxon>
        <taxon>Enterobacterales</taxon>
        <taxon>Yersiniaceae</taxon>
        <taxon>Serratia</taxon>
        <taxon>Serratia symbiotica</taxon>
    </lineage>
</organism>
<dbReference type="Pfam" id="PF05157">
    <property type="entry name" value="MshEN"/>
    <property type="match status" value="1"/>
</dbReference>
<sequence>MDEAISEEVQTLCQRYQALALSENNTTLTVALSEEAPQGLLAALRFATGKRIHLEQWPAARLELALNQRQRQVEPTAQATAEYQLDTASLDDDSDAPVVQFINQTLRIAIHRRASDVHFEPYQQRFRVRLHIDGVLQASASPPPELATRLSTRLKIMGQLDIAERRLPQDGQFSLWLDNARYSMRIATLPTLHGEKVVLRILPSERQELPLDRLGMSQAALACYTAALANPQGMILVTGPTGSGKTITLYSGLRQLNDTQSNLCSVEDPIEIPLFGVNQTQVNIKTELSFSRVLRALLRQDPDVIMIGEIRDRETAEIAVKAAQTGHLVLSRLHTNSTGETLTRLTHMGIPGYLIAACLKLVIAQRLVRRLCEHCRYPLNQPVHFPANLWPEPLTAWQANGCEHCFGGYYGRIGVYELLTITPEVQTGLLENTSPRQLADIACLQGNITLLQAGLALAAKGVTSLEELYRVVDITIEGGEQS</sequence>
<dbReference type="Gene3D" id="3.30.450.90">
    <property type="match status" value="1"/>
</dbReference>
<dbReference type="InterPro" id="IPR007831">
    <property type="entry name" value="T2SS_GspE_N"/>
</dbReference>
<feature type="domain" description="Bacterial type II secretion system protein E" evidence="4">
    <location>
        <begin position="298"/>
        <end position="312"/>
    </location>
</feature>
<dbReference type="GO" id="GO:0005524">
    <property type="term" value="F:ATP binding"/>
    <property type="evidence" value="ECO:0007669"/>
    <property type="project" value="UniProtKB-KW"/>
</dbReference>
<comment type="similarity">
    <text evidence="1">Belongs to the GSP E family.</text>
</comment>
<dbReference type="InterPro" id="IPR027417">
    <property type="entry name" value="P-loop_NTPase"/>
</dbReference>
<dbReference type="RefSeq" id="WP_061769906.1">
    <property type="nucleotide sequence ID" value="NZ_FR904231.1"/>
</dbReference>
<protein>
    <submittedName>
        <fullName evidence="5">Protein transport protein HofB homolog</fullName>
    </submittedName>
</protein>
<dbReference type="GO" id="GO:0016887">
    <property type="term" value="F:ATP hydrolysis activity"/>
    <property type="evidence" value="ECO:0007669"/>
    <property type="project" value="TreeGrafter"/>
</dbReference>
<reference evidence="5" key="1">
    <citation type="submission" date="2013-06" db="EMBL/GenBank/DDBJ databases">
        <authorList>
            <person name="Mazano-Marin A."/>
        </authorList>
    </citation>
    <scope>NUCLEOTIDE SEQUENCE</scope>
    <source>
        <strain evidence="5">SCt-VLC</strain>
    </source>
</reference>
<dbReference type="EMBL" id="FR904231">
    <property type="protein sequence ID" value="CDG47263.1"/>
    <property type="molecule type" value="Genomic_DNA"/>
</dbReference>
<name>A0A068RA75_9GAMM</name>
<dbReference type="CDD" id="cd01129">
    <property type="entry name" value="PulE-GspE-like"/>
    <property type="match status" value="1"/>
</dbReference>
<dbReference type="GO" id="GO:0005886">
    <property type="term" value="C:plasma membrane"/>
    <property type="evidence" value="ECO:0007669"/>
    <property type="project" value="TreeGrafter"/>
</dbReference>
<proteinExistence type="inferred from homology"/>
<dbReference type="Pfam" id="PF00437">
    <property type="entry name" value="T2SSE"/>
    <property type="match status" value="1"/>
</dbReference>